<evidence type="ECO:0000256" key="1">
    <source>
        <dbReference type="SAM" id="Phobius"/>
    </source>
</evidence>
<dbReference type="AlphaFoldDB" id="A0A914E5H2"/>
<accession>A0A914E5H2</accession>
<name>A0A914E5H2_9BILA</name>
<feature type="transmembrane region" description="Helical" evidence="1">
    <location>
        <begin position="119"/>
        <end position="137"/>
    </location>
</feature>
<protein>
    <submittedName>
        <fullName evidence="3">Uncharacterized protein</fullName>
    </submittedName>
</protein>
<feature type="transmembrane region" description="Helical" evidence="1">
    <location>
        <begin position="169"/>
        <end position="186"/>
    </location>
</feature>
<feature type="transmembrane region" description="Helical" evidence="1">
    <location>
        <begin position="27"/>
        <end position="48"/>
    </location>
</feature>
<keyword evidence="2" id="KW-1185">Reference proteome</keyword>
<keyword evidence="1" id="KW-0472">Membrane</keyword>
<dbReference type="WBParaSite" id="ACRNAN_scaffold5819.g30952.t1">
    <property type="protein sequence ID" value="ACRNAN_scaffold5819.g30952.t1"/>
    <property type="gene ID" value="ACRNAN_scaffold5819.g30952"/>
</dbReference>
<dbReference type="Proteomes" id="UP000887540">
    <property type="component" value="Unplaced"/>
</dbReference>
<organism evidence="2 3">
    <name type="scientific">Acrobeloides nanus</name>
    <dbReference type="NCBI Taxonomy" id="290746"/>
    <lineage>
        <taxon>Eukaryota</taxon>
        <taxon>Metazoa</taxon>
        <taxon>Ecdysozoa</taxon>
        <taxon>Nematoda</taxon>
        <taxon>Chromadorea</taxon>
        <taxon>Rhabditida</taxon>
        <taxon>Tylenchina</taxon>
        <taxon>Cephalobomorpha</taxon>
        <taxon>Cephaloboidea</taxon>
        <taxon>Cephalobidae</taxon>
        <taxon>Acrobeloides</taxon>
    </lineage>
</organism>
<proteinExistence type="predicted"/>
<feature type="transmembrane region" description="Helical" evidence="1">
    <location>
        <begin position="60"/>
        <end position="84"/>
    </location>
</feature>
<keyword evidence="1" id="KW-0812">Transmembrane</keyword>
<evidence type="ECO:0000313" key="3">
    <source>
        <dbReference type="WBParaSite" id="ACRNAN_scaffold5819.g30952.t1"/>
    </source>
</evidence>
<sequence length="212" mass="24278">MINNIKLNEPVQPTVNFCYANYPLMKACLTVGILLILSVLPQLVVLFMKTTVDKFLLIDVFYLIYILLLLITGLNFLCSFSNFYNRTPRRISTFSNFYNRTPRRISTFVSKCAKCDMGAVLLLGFCGLIYTFVLWYMNATHVLAPFDHDGTLATEYKRKVGEPMETLPALYAVVQLLFAFYCGLLMEEAREYTATYKVYARLLKIVSQDAEA</sequence>
<evidence type="ECO:0000313" key="2">
    <source>
        <dbReference type="Proteomes" id="UP000887540"/>
    </source>
</evidence>
<reference evidence="3" key="1">
    <citation type="submission" date="2022-11" db="UniProtKB">
        <authorList>
            <consortium name="WormBaseParasite"/>
        </authorList>
    </citation>
    <scope>IDENTIFICATION</scope>
</reference>
<keyword evidence="1" id="KW-1133">Transmembrane helix</keyword>